<proteinExistence type="predicted"/>
<gene>
    <name evidence="1" type="ORF">DDV96_11885</name>
</gene>
<dbReference type="Pfam" id="PF19643">
    <property type="entry name" value="DUF6146"/>
    <property type="match status" value="1"/>
</dbReference>
<accession>A0A2U0HYD8</accession>
<name>A0A2U0HYD8_9FLAO</name>
<evidence type="ECO:0008006" key="3">
    <source>
        <dbReference type="Google" id="ProtNLM"/>
    </source>
</evidence>
<dbReference type="Proteomes" id="UP000245962">
    <property type="component" value="Unassembled WGS sequence"/>
</dbReference>
<sequence length="139" mass="16459">MRYILFIIAVSLAVYSCDSTKSAMKGDKISATENDTIRIANDSLEYEIIIIEPGFNSWLVTQPSRGYYGLNYLENKNRFFVSEFNARVRNPQRYSPSLYPQEINYNFNTDYGYEVNYLLYNYFVYFQEKYNQHLPGGRR</sequence>
<dbReference type="OrthoDB" id="1119488at2"/>
<reference evidence="1 2" key="1">
    <citation type="submission" date="2018-04" db="EMBL/GenBank/DDBJ databases">
        <title>Marixanthomonas spongiae HN-E44 sp. nov., isolated from a marine sponge.</title>
        <authorList>
            <person name="Luo L."/>
            <person name="Zhuang L."/>
        </authorList>
    </citation>
    <scope>NUCLEOTIDE SEQUENCE [LARGE SCALE GENOMIC DNA]</scope>
    <source>
        <strain evidence="1 2">HN-E44</strain>
    </source>
</reference>
<keyword evidence="2" id="KW-1185">Reference proteome</keyword>
<dbReference type="AlphaFoldDB" id="A0A2U0HYD8"/>
<organism evidence="1 2">
    <name type="scientific">Marixanthomonas spongiae</name>
    <dbReference type="NCBI Taxonomy" id="2174845"/>
    <lineage>
        <taxon>Bacteria</taxon>
        <taxon>Pseudomonadati</taxon>
        <taxon>Bacteroidota</taxon>
        <taxon>Flavobacteriia</taxon>
        <taxon>Flavobacteriales</taxon>
        <taxon>Flavobacteriaceae</taxon>
        <taxon>Marixanthomonas</taxon>
    </lineage>
</organism>
<dbReference type="RefSeq" id="WP_116694982.1">
    <property type="nucleotide sequence ID" value="NZ_QEHR01000007.1"/>
</dbReference>
<evidence type="ECO:0000313" key="1">
    <source>
        <dbReference type="EMBL" id="PVW13848.1"/>
    </source>
</evidence>
<dbReference type="InterPro" id="IPR046144">
    <property type="entry name" value="DUF6146"/>
</dbReference>
<dbReference type="EMBL" id="QEHR01000007">
    <property type="protein sequence ID" value="PVW13848.1"/>
    <property type="molecule type" value="Genomic_DNA"/>
</dbReference>
<evidence type="ECO:0000313" key="2">
    <source>
        <dbReference type="Proteomes" id="UP000245962"/>
    </source>
</evidence>
<comment type="caution">
    <text evidence="1">The sequence shown here is derived from an EMBL/GenBank/DDBJ whole genome shotgun (WGS) entry which is preliminary data.</text>
</comment>
<protein>
    <recommendedName>
        <fullName evidence="3">Lipoprotein</fullName>
    </recommendedName>
</protein>
<dbReference type="PROSITE" id="PS51257">
    <property type="entry name" value="PROKAR_LIPOPROTEIN"/>
    <property type="match status" value="1"/>
</dbReference>